<dbReference type="SUPFAM" id="SSF52777">
    <property type="entry name" value="CoA-dependent acyltransferases"/>
    <property type="match status" value="1"/>
</dbReference>
<dbReference type="InterPro" id="IPR027949">
    <property type="entry name" value="Chloroplast_duf"/>
</dbReference>
<keyword evidence="2" id="KW-0472">Membrane</keyword>
<dbReference type="GO" id="GO:0016746">
    <property type="term" value="F:acyltransferase activity"/>
    <property type="evidence" value="ECO:0007669"/>
    <property type="project" value="InterPro"/>
</dbReference>
<feature type="region of interest" description="Disordered" evidence="1">
    <location>
        <begin position="1"/>
        <end position="24"/>
    </location>
</feature>
<proteinExistence type="predicted"/>
<name>A0AAV6K2E6_9ERIC</name>
<evidence type="ECO:0000313" key="4">
    <source>
        <dbReference type="EMBL" id="KAG5546553.1"/>
    </source>
</evidence>
<sequence>MATIQASILLSRSASPSPTPTPKVQTHRLSARKLNGQQKFHTITKTSTERHRNRINTRKEAEPNIEASEELHSIMNLVADRAVMHQNIGIQRDNWNHLLLTSINGMTVTAATMAALAAVSGEGNSLLALKLSSTILYAAATGVLLVMNKIQPSQLAEEQRNASRLLKQLHEQIKSGITLRKPTSNDVKDAMERVLAIDRAYPLPLLGAMLDKFPKAVEPAVWWPKEMRNQKESFGGGKGEGRRNGWSKELEEEMRGVVGVMKRKDSAEYLRLSKLVLTVNKVLAVTGPWLTGLAAVGSALVRTPWVGSWAVVFGVVFGALATVVNTIEHGGQIGMIFEMYRSTAGFFMLMEESIESTLEERAAEERENGEVFETEVALKLGRSLSELKNLASFSSSFTSSSSSSNSESTEEDYIDISIAVGASKGLVVPVIRNDEKMNFAEIEKEINTLAKMELYQLMKWLEGLSQSRMVAFMEAS</sequence>
<gene>
    <name evidence="4" type="ORF">RHGRI_018658</name>
</gene>
<reference evidence="4 5" key="1">
    <citation type="submission" date="2020-08" db="EMBL/GenBank/DDBJ databases">
        <title>Plant Genome Project.</title>
        <authorList>
            <person name="Zhang R.-G."/>
        </authorList>
    </citation>
    <scope>NUCLEOTIDE SEQUENCE [LARGE SCALE GENOMIC DNA]</scope>
    <source>
        <strain evidence="4">WSP0</strain>
        <tissue evidence="4">Leaf</tissue>
    </source>
</reference>
<feature type="transmembrane region" description="Helical" evidence="2">
    <location>
        <begin position="307"/>
        <end position="327"/>
    </location>
</feature>
<feature type="transmembrane region" description="Helical" evidence="2">
    <location>
        <begin position="98"/>
        <end position="119"/>
    </location>
</feature>
<dbReference type="Pfam" id="PF14476">
    <property type="entry name" value="Chloroplast_duf"/>
    <property type="match status" value="1"/>
</dbReference>
<accession>A0AAV6K2E6</accession>
<evidence type="ECO:0000259" key="3">
    <source>
        <dbReference type="Pfam" id="PF00198"/>
    </source>
</evidence>
<evidence type="ECO:0000256" key="1">
    <source>
        <dbReference type="SAM" id="MobiDB-lite"/>
    </source>
</evidence>
<evidence type="ECO:0000256" key="2">
    <source>
        <dbReference type="SAM" id="Phobius"/>
    </source>
</evidence>
<protein>
    <recommendedName>
        <fullName evidence="3">2-oxoacid dehydrogenase acyltransferase catalytic domain-containing protein</fullName>
    </recommendedName>
</protein>
<keyword evidence="5" id="KW-1185">Reference proteome</keyword>
<dbReference type="PANTHER" id="PTHR33358">
    <property type="entry name" value="F-BOX PROTEIN WITH A DOMAIN PROTEIN"/>
    <property type="match status" value="1"/>
</dbReference>
<dbReference type="Proteomes" id="UP000823749">
    <property type="component" value="Chromosome 6"/>
</dbReference>
<feature type="domain" description="2-oxoacid dehydrogenase acyltransferase catalytic" evidence="3">
    <location>
        <begin position="400"/>
        <end position="451"/>
    </location>
</feature>
<dbReference type="EMBL" id="JACTNZ010000006">
    <property type="protein sequence ID" value="KAG5546553.1"/>
    <property type="molecule type" value="Genomic_DNA"/>
</dbReference>
<feature type="transmembrane region" description="Helical" evidence="2">
    <location>
        <begin position="282"/>
        <end position="301"/>
    </location>
</feature>
<feature type="transmembrane region" description="Helical" evidence="2">
    <location>
        <begin position="125"/>
        <end position="147"/>
    </location>
</feature>
<dbReference type="AlphaFoldDB" id="A0AAV6K2E6"/>
<feature type="compositionally biased region" description="Polar residues" evidence="1">
    <location>
        <begin position="1"/>
        <end position="10"/>
    </location>
</feature>
<dbReference type="Pfam" id="PF00198">
    <property type="entry name" value="2-oxoacid_dh"/>
    <property type="match status" value="1"/>
</dbReference>
<evidence type="ECO:0000313" key="5">
    <source>
        <dbReference type="Proteomes" id="UP000823749"/>
    </source>
</evidence>
<dbReference type="InterPro" id="IPR023213">
    <property type="entry name" value="CAT-like_dom_sf"/>
</dbReference>
<keyword evidence="2" id="KW-0812">Transmembrane</keyword>
<organism evidence="4 5">
    <name type="scientific">Rhododendron griersonianum</name>
    <dbReference type="NCBI Taxonomy" id="479676"/>
    <lineage>
        <taxon>Eukaryota</taxon>
        <taxon>Viridiplantae</taxon>
        <taxon>Streptophyta</taxon>
        <taxon>Embryophyta</taxon>
        <taxon>Tracheophyta</taxon>
        <taxon>Spermatophyta</taxon>
        <taxon>Magnoliopsida</taxon>
        <taxon>eudicotyledons</taxon>
        <taxon>Gunneridae</taxon>
        <taxon>Pentapetalae</taxon>
        <taxon>asterids</taxon>
        <taxon>Ericales</taxon>
        <taxon>Ericaceae</taxon>
        <taxon>Ericoideae</taxon>
        <taxon>Rhodoreae</taxon>
        <taxon>Rhododendron</taxon>
    </lineage>
</organism>
<dbReference type="InterPro" id="IPR001078">
    <property type="entry name" value="2-oxoacid_DH_actylTfrase"/>
</dbReference>
<comment type="caution">
    <text evidence="4">The sequence shown here is derived from an EMBL/GenBank/DDBJ whole genome shotgun (WGS) entry which is preliminary data.</text>
</comment>
<dbReference type="PANTHER" id="PTHR33358:SF7">
    <property type="entry name" value="F-BOX PROTEIN"/>
    <property type="match status" value="1"/>
</dbReference>
<dbReference type="Gene3D" id="3.30.559.10">
    <property type="entry name" value="Chloramphenicol acetyltransferase-like domain"/>
    <property type="match status" value="1"/>
</dbReference>
<keyword evidence="2" id="KW-1133">Transmembrane helix</keyword>